<dbReference type="InterPro" id="IPR037401">
    <property type="entry name" value="SnoaL-like"/>
</dbReference>
<dbReference type="PIRSF" id="PIRSF030561">
    <property type="entry name" value="UCP030561"/>
    <property type="match status" value="1"/>
</dbReference>
<dbReference type="RefSeq" id="WP_007911946.1">
    <property type="nucleotide sequence ID" value="NZ_ADVG01000002.1"/>
</dbReference>
<keyword evidence="3" id="KW-1185">Reference proteome</keyword>
<reference evidence="2 3" key="1">
    <citation type="journal article" date="2011" name="Stand. Genomic Sci.">
        <title>Non-contiguous finished genome sequence and contextual data of the filamentous soil bacterium Ktedonobacter racemifer type strain (SOSP1-21).</title>
        <authorList>
            <person name="Chang Y.J."/>
            <person name="Land M."/>
            <person name="Hauser L."/>
            <person name="Chertkov O."/>
            <person name="Del Rio T.G."/>
            <person name="Nolan M."/>
            <person name="Copeland A."/>
            <person name="Tice H."/>
            <person name="Cheng J.F."/>
            <person name="Lucas S."/>
            <person name="Han C."/>
            <person name="Goodwin L."/>
            <person name="Pitluck S."/>
            <person name="Ivanova N."/>
            <person name="Ovchinikova G."/>
            <person name="Pati A."/>
            <person name="Chen A."/>
            <person name="Palaniappan K."/>
            <person name="Mavromatis K."/>
            <person name="Liolios K."/>
            <person name="Brettin T."/>
            <person name="Fiebig A."/>
            <person name="Rohde M."/>
            <person name="Abt B."/>
            <person name="Goker M."/>
            <person name="Detter J.C."/>
            <person name="Woyke T."/>
            <person name="Bristow J."/>
            <person name="Eisen J.A."/>
            <person name="Markowitz V."/>
            <person name="Hugenholtz P."/>
            <person name="Kyrpides N.C."/>
            <person name="Klenk H.P."/>
            <person name="Lapidus A."/>
        </authorList>
    </citation>
    <scope>NUCLEOTIDE SEQUENCE [LARGE SCALE GENOMIC DNA]</scope>
    <source>
        <strain evidence="3">DSM 44963</strain>
    </source>
</reference>
<organism evidence="2 3">
    <name type="scientific">Ktedonobacter racemifer DSM 44963</name>
    <dbReference type="NCBI Taxonomy" id="485913"/>
    <lineage>
        <taxon>Bacteria</taxon>
        <taxon>Bacillati</taxon>
        <taxon>Chloroflexota</taxon>
        <taxon>Ktedonobacteria</taxon>
        <taxon>Ktedonobacterales</taxon>
        <taxon>Ktedonobacteraceae</taxon>
        <taxon>Ktedonobacter</taxon>
    </lineage>
</organism>
<dbReference type="Proteomes" id="UP000004508">
    <property type="component" value="Unassembled WGS sequence"/>
</dbReference>
<sequence length="129" mass="14280">MKQQGIGLGLGLGLDLETMTAQDVVDRQLQAYNAHDLEAFLACYSPTVMVALHPGGQILDEGLEALRLSYAKLFTECPHLHAHITRRITSENLIIDEEEVEGLVDGPSVRSIVMYEVADGLITRTWFVE</sequence>
<accession>D6TMV2</accession>
<keyword evidence="2" id="KW-0378">Hydrolase</keyword>
<dbReference type="eggNOG" id="COG4538">
    <property type="taxonomic scope" value="Bacteria"/>
</dbReference>
<dbReference type="GO" id="GO:0016787">
    <property type="term" value="F:hydrolase activity"/>
    <property type="evidence" value="ECO:0007669"/>
    <property type="project" value="UniProtKB-KW"/>
</dbReference>
<dbReference type="InParanoid" id="D6TMV2"/>
<dbReference type="InterPro" id="IPR008317">
    <property type="entry name" value="UCP030561"/>
</dbReference>
<name>D6TMV2_KTERA</name>
<dbReference type="EMBL" id="ADVG01000002">
    <property type="protein sequence ID" value="EFH87102.1"/>
    <property type="molecule type" value="Genomic_DNA"/>
</dbReference>
<comment type="caution">
    <text evidence="2">The sequence shown here is derived from an EMBL/GenBank/DDBJ whole genome shotgun (WGS) entry which is preliminary data.</text>
</comment>
<gene>
    <name evidence="2" type="ORF">Krac_8426</name>
</gene>
<feature type="domain" description="SnoaL-like" evidence="1">
    <location>
        <begin position="25"/>
        <end position="124"/>
    </location>
</feature>
<dbReference type="InterPro" id="IPR032710">
    <property type="entry name" value="NTF2-like_dom_sf"/>
</dbReference>
<dbReference type="OrthoDB" id="9797498at2"/>
<proteinExistence type="predicted"/>
<dbReference type="Gene3D" id="3.10.450.50">
    <property type="match status" value="1"/>
</dbReference>
<dbReference type="SUPFAM" id="SSF54427">
    <property type="entry name" value="NTF2-like"/>
    <property type="match status" value="1"/>
</dbReference>
<protein>
    <submittedName>
        <fullName evidence="2">Amidohydrolase</fullName>
    </submittedName>
</protein>
<dbReference type="AlphaFoldDB" id="D6TMV2"/>
<evidence type="ECO:0000313" key="3">
    <source>
        <dbReference type="Proteomes" id="UP000004508"/>
    </source>
</evidence>
<evidence type="ECO:0000259" key="1">
    <source>
        <dbReference type="Pfam" id="PF12680"/>
    </source>
</evidence>
<dbReference type="Pfam" id="PF12680">
    <property type="entry name" value="SnoaL_2"/>
    <property type="match status" value="1"/>
</dbReference>
<evidence type="ECO:0000313" key="2">
    <source>
        <dbReference type="EMBL" id="EFH87102.1"/>
    </source>
</evidence>